<evidence type="ECO:0000256" key="1">
    <source>
        <dbReference type="SAM" id="SignalP"/>
    </source>
</evidence>
<organism evidence="2 3">
    <name type="scientific">Chlorella ohadii</name>
    <dbReference type="NCBI Taxonomy" id="2649997"/>
    <lineage>
        <taxon>Eukaryota</taxon>
        <taxon>Viridiplantae</taxon>
        <taxon>Chlorophyta</taxon>
        <taxon>core chlorophytes</taxon>
        <taxon>Trebouxiophyceae</taxon>
        <taxon>Chlorellales</taxon>
        <taxon>Chlorellaceae</taxon>
        <taxon>Chlorella clade</taxon>
        <taxon>Chlorella</taxon>
    </lineage>
</organism>
<accession>A0AAD5DFH0</accession>
<dbReference type="PROSITE" id="PS51257">
    <property type="entry name" value="PROKAR_LIPOPROTEIN"/>
    <property type="match status" value="1"/>
</dbReference>
<comment type="caution">
    <text evidence="2">The sequence shown here is derived from an EMBL/GenBank/DDBJ whole genome shotgun (WGS) entry which is preliminary data.</text>
</comment>
<dbReference type="Proteomes" id="UP001205105">
    <property type="component" value="Unassembled WGS sequence"/>
</dbReference>
<proteinExistence type="predicted"/>
<sequence length="324" mass="33848">MKLPLAAALLLAMACLARPAFAAVDYTGLTIDGYTFGSDVGGYGDLMISDVCDIAAAVDKKNFTLAADIYANGANNPDKALKGWAQSDHAGAPYFDLYAAYFNDSLWLNNWIEAGLMGEGIFADEGARSQVVKKGTQSNLLVYYMFHEVDEGLEAIEAGRLDAAKGAPHKVDEGAALWFGAGCEKGNIANVANKRGSSWGTMVNGTDGCTAATNVVAAKALAKMRAAGVAGDAAAYKAAAAELEKAVVTVYMQATLAYAQEVGEVLTDAPGNPTEEEQAEGYTFFRTIAPLVAKVKAALQPAMEAYGITADDIGTFGATPQCDF</sequence>
<dbReference type="EMBL" id="JADXDR010000233">
    <property type="protein sequence ID" value="KAI7835721.1"/>
    <property type="molecule type" value="Genomic_DNA"/>
</dbReference>
<feature type="chain" id="PRO_5042140112" evidence="1">
    <location>
        <begin position="23"/>
        <end position="324"/>
    </location>
</feature>
<feature type="signal peptide" evidence="1">
    <location>
        <begin position="1"/>
        <end position="22"/>
    </location>
</feature>
<dbReference type="AlphaFoldDB" id="A0AAD5DFH0"/>
<dbReference type="Pfam" id="PF07692">
    <property type="entry name" value="Fea1"/>
    <property type="match status" value="1"/>
</dbReference>
<keyword evidence="1" id="KW-0732">Signal</keyword>
<keyword evidence="3" id="KW-1185">Reference proteome</keyword>
<dbReference type="InterPro" id="IPR011643">
    <property type="entry name" value="HCR1"/>
</dbReference>
<protein>
    <submittedName>
        <fullName evidence="2">Uncharacterized protein</fullName>
    </submittedName>
</protein>
<reference evidence="2" key="1">
    <citation type="submission" date="2020-11" db="EMBL/GenBank/DDBJ databases">
        <title>Chlorella ohadii genome sequencing and assembly.</title>
        <authorList>
            <person name="Murik O."/>
            <person name="Treves H."/>
            <person name="Kedem I."/>
            <person name="Shotland Y."/>
            <person name="Kaplan A."/>
        </authorList>
    </citation>
    <scope>NUCLEOTIDE SEQUENCE</scope>
    <source>
        <strain evidence="2">1</strain>
    </source>
</reference>
<name>A0AAD5DFH0_9CHLO</name>
<gene>
    <name evidence="2" type="ORF">COHA_010375</name>
</gene>
<evidence type="ECO:0000313" key="3">
    <source>
        <dbReference type="Proteomes" id="UP001205105"/>
    </source>
</evidence>
<evidence type="ECO:0000313" key="2">
    <source>
        <dbReference type="EMBL" id="KAI7835721.1"/>
    </source>
</evidence>